<evidence type="ECO:0000259" key="1">
    <source>
        <dbReference type="PROSITE" id="PS50878"/>
    </source>
</evidence>
<organism evidence="2">
    <name type="scientific">Tetradesmus obliquus</name>
    <name type="common">Green alga</name>
    <name type="synonym">Acutodesmus obliquus</name>
    <dbReference type="NCBI Taxonomy" id="3088"/>
    <lineage>
        <taxon>Eukaryota</taxon>
        <taxon>Viridiplantae</taxon>
        <taxon>Chlorophyta</taxon>
        <taxon>core chlorophytes</taxon>
        <taxon>Chlorophyceae</taxon>
        <taxon>CS clade</taxon>
        <taxon>Sphaeropleales</taxon>
        <taxon>Scenedesmaceae</taxon>
        <taxon>Tetradesmus</taxon>
    </lineage>
</organism>
<evidence type="ECO:0000313" key="2">
    <source>
        <dbReference type="EMBL" id="ASY96128.1"/>
    </source>
</evidence>
<dbReference type="PANTHER" id="PTHR34047">
    <property type="entry name" value="NUCLEAR INTRON MATURASE 1, MITOCHONDRIAL-RELATED"/>
    <property type="match status" value="1"/>
</dbReference>
<dbReference type="PROSITE" id="PS50878">
    <property type="entry name" value="RT_POL"/>
    <property type="match status" value="1"/>
</dbReference>
<dbReference type="Gene3D" id="1.10.30.50">
    <property type="match status" value="1"/>
</dbReference>
<dbReference type="InterPro" id="IPR000477">
    <property type="entry name" value="RT_dom"/>
</dbReference>
<dbReference type="InterPro" id="IPR051083">
    <property type="entry name" value="GrpII_Intron_Splice-Mob/Def"/>
</dbReference>
<feature type="domain" description="Reverse transcriptase" evidence="1">
    <location>
        <begin position="105"/>
        <end position="343"/>
    </location>
</feature>
<dbReference type="SMART" id="SM00507">
    <property type="entry name" value="HNHc"/>
    <property type="match status" value="1"/>
</dbReference>
<sequence>MKRIKLKYRKLKRQQFIKVEKFNIGIDMVECHRWLENKQESIACAKREGNIVLVEKLAQEIVNSSFGRAVAVQTVASSKGSRSPGLSRESFKTNKNYVAMMATLEQITSNPHKYKATPLSRIYIPKRDGSARPLSIPSYTDRCLQALYKLAIEPMAEEVADLSSYGFRPMRNVSWAVGRVLNGLNNPLANYQYVVEIDIKGCFDNINHQFISQVTPFIPKKILWAWLKCGYIERNSNTLQPTPTGVPQGGIISPLIMNLTLDGLEFHIYKKIQKSSSKSKGNTYCRYADDMVILTTTEETALIALEAVKEFLAVRGLEVKLAKTTIKNIINDRNGFEFLSFRFRKVYRRNRKRLTSQVGIPISAIKNFRKNIKAITKTRKSLHTIIDEMNAVIRGWGYYYRFAHTSGYVFSSLGYWLWKQFYKHCYKRTKDKFDKANHTKINEIVLSSYFKPIGSGLSTKPFVIDKKGKPHSLFSIRSIEYCPPTYTNSARNAFIFEDSVTLTKVNMRSKSSWKRVILEKWGPCCGLCRKNLEINSIPYELHHILPKRFGGKDTPNNMVPLCKSPCHQLVSSSIQKADVSEIQNYISLGILEIPMDYLENLKTSQSSY</sequence>
<name>A0A249RX17_TETOB</name>
<gene>
    <name evidence="2" type="primary">ltrA</name>
</gene>
<dbReference type="InterPro" id="IPR013597">
    <property type="entry name" value="Mat_intron_G2"/>
</dbReference>
<dbReference type="Pfam" id="PF01844">
    <property type="entry name" value="HNH"/>
    <property type="match status" value="1"/>
</dbReference>
<dbReference type="CDD" id="cd00085">
    <property type="entry name" value="HNHc"/>
    <property type="match status" value="1"/>
</dbReference>
<proteinExistence type="predicted"/>
<dbReference type="AlphaFoldDB" id="A0A249RX17"/>
<dbReference type="PANTHER" id="PTHR34047:SF8">
    <property type="entry name" value="PROTEIN YKFC"/>
    <property type="match status" value="1"/>
</dbReference>
<dbReference type="SUPFAM" id="SSF56672">
    <property type="entry name" value="DNA/RNA polymerases"/>
    <property type="match status" value="1"/>
</dbReference>
<dbReference type="EMBL" id="KX756229">
    <property type="protein sequence ID" value="ASY96128.1"/>
    <property type="molecule type" value="Genomic_DNA"/>
</dbReference>
<dbReference type="InterPro" id="IPR003615">
    <property type="entry name" value="HNH_nuc"/>
</dbReference>
<dbReference type="Pfam" id="PF00078">
    <property type="entry name" value="RVT_1"/>
    <property type="match status" value="1"/>
</dbReference>
<dbReference type="InterPro" id="IPR002711">
    <property type="entry name" value="HNH"/>
</dbReference>
<geneLocation type="chloroplast" evidence="2"/>
<dbReference type="GO" id="GO:0008270">
    <property type="term" value="F:zinc ion binding"/>
    <property type="evidence" value="ECO:0007669"/>
    <property type="project" value="InterPro"/>
</dbReference>
<dbReference type="CDD" id="cd01651">
    <property type="entry name" value="RT_G2_intron"/>
    <property type="match status" value="1"/>
</dbReference>
<accession>A0A249RX17</accession>
<dbReference type="Pfam" id="PF08388">
    <property type="entry name" value="GIIM"/>
    <property type="match status" value="1"/>
</dbReference>
<dbReference type="InterPro" id="IPR043502">
    <property type="entry name" value="DNA/RNA_pol_sf"/>
</dbReference>
<dbReference type="GO" id="GO:0004519">
    <property type="term" value="F:endonuclease activity"/>
    <property type="evidence" value="ECO:0007669"/>
    <property type="project" value="InterPro"/>
</dbReference>
<keyword evidence="2" id="KW-0150">Chloroplast</keyword>
<dbReference type="GO" id="GO:0003676">
    <property type="term" value="F:nucleic acid binding"/>
    <property type="evidence" value="ECO:0007669"/>
    <property type="project" value="InterPro"/>
</dbReference>
<dbReference type="InterPro" id="IPR025960">
    <property type="entry name" value="RVT_N"/>
</dbReference>
<dbReference type="Pfam" id="PF13655">
    <property type="entry name" value="RVT_N"/>
    <property type="match status" value="1"/>
</dbReference>
<protein>
    <submittedName>
        <fullName evidence="2">Group II intron-encoded protein LtrA</fullName>
    </submittedName>
</protein>
<reference evidence="2" key="1">
    <citation type="submission" date="2016-08" db="EMBL/GenBank/DDBJ databases">
        <title>Metabolic diversity of the green alga Acutodemus (Scenedesmus) obliquus as revealed by its genome.</title>
        <authorList>
            <person name="McKie-Krisberg Z."/>
            <person name="Gabr A."/>
            <person name="Neofotis P."/>
            <person name="Valenti L."/>
            <person name="Huang A."/>
            <person name="Guo D."/>
            <person name="Chiu K."/>
            <person name="Jose J."/>
            <person name="Babu M."/>
            <person name="Hovde B."/>
            <person name="Starkenburg S."/>
            <person name="Magnuson J."/>
            <person name="Culley D."/>
            <person name="Huesemann M."/>
            <person name="Polle J.E.W."/>
        </authorList>
    </citation>
    <scope>NUCLEOTIDE SEQUENCE</scope>
</reference>
<keyword evidence="2" id="KW-0934">Plastid</keyword>